<dbReference type="Gene3D" id="3.40.50.720">
    <property type="entry name" value="NAD(P)-binding Rossmann-like Domain"/>
    <property type="match status" value="1"/>
</dbReference>
<evidence type="ECO:0000256" key="1">
    <source>
        <dbReference type="ARBA" id="ARBA00004871"/>
    </source>
</evidence>
<dbReference type="Pfam" id="PF08501">
    <property type="entry name" value="Shikimate_dh_N"/>
    <property type="match status" value="1"/>
</dbReference>
<dbReference type="PANTHER" id="PTHR21089">
    <property type="entry name" value="SHIKIMATE DEHYDROGENASE"/>
    <property type="match status" value="1"/>
</dbReference>
<evidence type="ECO:0000256" key="3">
    <source>
        <dbReference type="SAM" id="MobiDB-lite"/>
    </source>
</evidence>
<dbReference type="PANTHER" id="PTHR21089:SF1">
    <property type="entry name" value="BIFUNCTIONAL 3-DEHYDROQUINATE DEHYDRATASE_SHIKIMATE DEHYDROGENASE, CHLOROPLASTIC"/>
    <property type="match status" value="1"/>
</dbReference>
<dbReference type="SUPFAM" id="SSF53223">
    <property type="entry name" value="Aminoacid dehydrogenase-like, N-terminal domain"/>
    <property type="match status" value="1"/>
</dbReference>
<dbReference type="InterPro" id="IPR022893">
    <property type="entry name" value="Shikimate_DH_fam"/>
</dbReference>
<proteinExistence type="predicted"/>
<feature type="domain" description="Shikimate dehydrogenase substrate binding N-terminal" evidence="4">
    <location>
        <begin position="14"/>
        <end position="96"/>
    </location>
</feature>
<name>A0ABP5YE45_9MICO</name>
<dbReference type="SUPFAM" id="SSF51735">
    <property type="entry name" value="NAD(P)-binding Rossmann-fold domains"/>
    <property type="match status" value="1"/>
</dbReference>
<dbReference type="InterPro" id="IPR046346">
    <property type="entry name" value="Aminoacid_DH-like_N_sf"/>
</dbReference>
<dbReference type="Pfam" id="PF18317">
    <property type="entry name" value="SDH_C"/>
    <property type="match status" value="1"/>
</dbReference>
<feature type="region of interest" description="Disordered" evidence="3">
    <location>
        <begin position="288"/>
        <end position="309"/>
    </location>
</feature>
<dbReference type="InterPro" id="IPR041121">
    <property type="entry name" value="SDH_C"/>
</dbReference>
<evidence type="ECO:0000256" key="2">
    <source>
        <dbReference type="ARBA" id="ARBA00023141"/>
    </source>
</evidence>
<keyword evidence="7" id="KW-1185">Reference proteome</keyword>
<evidence type="ECO:0000313" key="7">
    <source>
        <dbReference type="Proteomes" id="UP001500730"/>
    </source>
</evidence>
<accession>A0ABP5YE45</accession>
<feature type="domain" description="SDH C-terminal" evidence="5">
    <location>
        <begin position="253"/>
        <end position="283"/>
    </location>
</feature>
<dbReference type="RefSeq" id="WP_344254206.1">
    <property type="nucleotide sequence ID" value="NZ_BAAARE010000005.1"/>
</dbReference>
<reference evidence="7" key="1">
    <citation type="journal article" date="2019" name="Int. J. Syst. Evol. Microbiol.">
        <title>The Global Catalogue of Microorganisms (GCM) 10K type strain sequencing project: providing services to taxonomists for standard genome sequencing and annotation.</title>
        <authorList>
            <consortium name="The Broad Institute Genomics Platform"/>
            <consortium name="The Broad Institute Genome Sequencing Center for Infectious Disease"/>
            <person name="Wu L."/>
            <person name="Ma J."/>
        </authorList>
    </citation>
    <scope>NUCLEOTIDE SEQUENCE [LARGE SCALE GENOMIC DNA]</scope>
    <source>
        <strain evidence="7">JCM 16259</strain>
    </source>
</reference>
<gene>
    <name evidence="6" type="ORF">GCM10009858_15110</name>
</gene>
<sequence length="309" mass="32135">MLNEQIGVARHCAVWGSPIGHSLSPVLHRAAYAALGLRDWSYDRREVDEAAFDAALAGLDRSWVGLSLTMPLKEVALRRATVVTPVAAATGAANTLVRDADGTVGWTAHNTDVHGITMALRNAGCDEPGDVLVVGSGATARSALAAVTVAAAATGSEARVVLMVRDRVRPETLDQAASAGLHVETVGMGEWAAAADVAAIVSTVPPESAPDLDRLPQARSGSRPPVVLDVVYGGGETPLQRAARARGWAVAEGTDMLLHQAGEQVRLMTGREAPLDAMAAALRAALHTSARSTGHTSGHLLPRERGSQR</sequence>
<dbReference type="EMBL" id="BAAARE010000005">
    <property type="protein sequence ID" value="GAA2478650.1"/>
    <property type="molecule type" value="Genomic_DNA"/>
</dbReference>
<dbReference type="Gene3D" id="3.40.50.10860">
    <property type="entry name" value="Leucine Dehydrogenase, chain A, domain 1"/>
    <property type="match status" value="1"/>
</dbReference>
<evidence type="ECO:0000259" key="4">
    <source>
        <dbReference type="Pfam" id="PF08501"/>
    </source>
</evidence>
<evidence type="ECO:0000259" key="5">
    <source>
        <dbReference type="Pfam" id="PF18317"/>
    </source>
</evidence>
<keyword evidence="2" id="KW-0057">Aromatic amino acid biosynthesis</keyword>
<keyword evidence="2" id="KW-0028">Amino-acid biosynthesis</keyword>
<dbReference type="InterPro" id="IPR013708">
    <property type="entry name" value="Shikimate_DH-bd_N"/>
</dbReference>
<dbReference type="NCBIfam" id="NF001311">
    <property type="entry name" value="PRK00258.1-3"/>
    <property type="match status" value="1"/>
</dbReference>
<dbReference type="Proteomes" id="UP001500730">
    <property type="component" value="Unassembled WGS sequence"/>
</dbReference>
<evidence type="ECO:0000313" key="6">
    <source>
        <dbReference type="EMBL" id="GAA2478650.1"/>
    </source>
</evidence>
<comment type="pathway">
    <text evidence="1">Metabolic intermediate biosynthesis; chorismate biosynthesis; chorismate from D-erythrose 4-phosphate and phosphoenolpyruvate: step 4/7.</text>
</comment>
<protein>
    <submittedName>
        <fullName evidence="6">Shikimate dehydrogenase</fullName>
    </submittedName>
</protein>
<organism evidence="6 7">
    <name type="scientific">Terrabacter carboxydivorans</name>
    <dbReference type="NCBI Taxonomy" id="619730"/>
    <lineage>
        <taxon>Bacteria</taxon>
        <taxon>Bacillati</taxon>
        <taxon>Actinomycetota</taxon>
        <taxon>Actinomycetes</taxon>
        <taxon>Micrococcales</taxon>
        <taxon>Intrasporangiaceae</taxon>
        <taxon>Terrabacter</taxon>
    </lineage>
</organism>
<comment type="caution">
    <text evidence="6">The sequence shown here is derived from an EMBL/GenBank/DDBJ whole genome shotgun (WGS) entry which is preliminary data.</text>
</comment>
<dbReference type="InterPro" id="IPR036291">
    <property type="entry name" value="NAD(P)-bd_dom_sf"/>
</dbReference>